<accession>X1EIT3</accession>
<dbReference type="AlphaFoldDB" id="X1EIT3"/>
<protein>
    <submittedName>
        <fullName evidence="1">Uncharacterized protein</fullName>
    </submittedName>
</protein>
<dbReference type="EMBL" id="BARU01013027">
    <property type="protein sequence ID" value="GAH32492.1"/>
    <property type="molecule type" value="Genomic_DNA"/>
</dbReference>
<evidence type="ECO:0000313" key="1">
    <source>
        <dbReference type="EMBL" id="GAH32492.1"/>
    </source>
</evidence>
<reference evidence="1" key="1">
    <citation type="journal article" date="2014" name="Front. Microbiol.">
        <title>High frequency of phylogenetically diverse reductive dehalogenase-homologous genes in deep subseafloor sedimentary metagenomes.</title>
        <authorList>
            <person name="Kawai M."/>
            <person name="Futagami T."/>
            <person name="Toyoda A."/>
            <person name="Takaki Y."/>
            <person name="Nishi S."/>
            <person name="Hori S."/>
            <person name="Arai W."/>
            <person name="Tsubouchi T."/>
            <person name="Morono Y."/>
            <person name="Uchiyama I."/>
            <person name="Ito T."/>
            <person name="Fujiyama A."/>
            <person name="Inagaki F."/>
            <person name="Takami H."/>
        </authorList>
    </citation>
    <scope>NUCLEOTIDE SEQUENCE</scope>
    <source>
        <strain evidence="1">Expedition CK06-06</strain>
    </source>
</reference>
<comment type="caution">
    <text evidence="1">The sequence shown here is derived from an EMBL/GenBank/DDBJ whole genome shotgun (WGS) entry which is preliminary data.</text>
</comment>
<name>X1EIT3_9ZZZZ</name>
<feature type="non-terminal residue" evidence="1">
    <location>
        <position position="43"/>
    </location>
</feature>
<gene>
    <name evidence="1" type="ORF">S03H2_23742</name>
</gene>
<organism evidence="1">
    <name type="scientific">marine sediment metagenome</name>
    <dbReference type="NCBI Taxonomy" id="412755"/>
    <lineage>
        <taxon>unclassified sequences</taxon>
        <taxon>metagenomes</taxon>
        <taxon>ecological metagenomes</taxon>
    </lineage>
</organism>
<sequence length="43" mass="5279">MNKSTISWYDFRYCKKCKQESGHLITKTYYYGSKKTKIRVYCK</sequence>
<proteinExistence type="predicted"/>